<evidence type="ECO:0000313" key="2">
    <source>
        <dbReference type="Proteomes" id="UP001054945"/>
    </source>
</evidence>
<proteinExistence type="predicted"/>
<comment type="caution">
    <text evidence="1">The sequence shown here is derived from an EMBL/GenBank/DDBJ whole genome shotgun (WGS) entry which is preliminary data.</text>
</comment>
<protein>
    <submittedName>
        <fullName evidence="1">Uncharacterized protein</fullName>
    </submittedName>
</protein>
<reference evidence="1 2" key="1">
    <citation type="submission" date="2021-06" db="EMBL/GenBank/DDBJ databases">
        <title>Caerostris extrusa draft genome.</title>
        <authorList>
            <person name="Kono N."/>
            <person name="Arakawa K."/>
        </authorList>
    </citation>
    <scope>NUCLEOTIDE SEQUENCE [LARGE SCALE GENOMIC DNA]</scope>
</reference>
<gene>
    <name evidence="1" type="ORF">CEXT_364001</name>
</gene>
<dbReference type="Proteomes" id="UP001054945">
    <property type="component" value="Unassembled WGS sequence"/>
</dbReference>
<name>A0AAV4WPE3_CAEEX</name>
<keyword evidence="2" id="KW-1185">Reference proteome</keyword>
<dbReference type="EMBL" id="BPLR01016478">
    <property type="protein sequence ID" value="GIY84158.1"/>
    <property type="molecule type" value="Genomic_DNA"/>
</dbReference>
<evidence type="ECO:0000313" key="1">
    <source>
        <dbReference type="EMBL" id="GIY84158.1"/>
    </source>
</evidence>
<sequence>MKYQNLLCGRSGQICMTLMYDSPALLTIKVASQISAVFENPFPKYLLVVHKGYGVGKTLFIIQKIQPELPEWTSSFYQSFATIGGRI</sequence>
<organism evidence="1 2">
    <name type="scientific">Caerostris extrusa</name>
    <name type="common">Bark spider</name>
    <name type="synonym">Caerostris bankana</name>
    <dbReference type="NCBI Taxonomy" id="172846"/>
    <lineage>
        <taxon>Eukaryota</taxon>
        <taxon>Metazoa</taxon>
        <taxon>Ecdysozoa</taxon>
        <taxon>Arthropoda</taxon>
        <taxon>Chelicerata</taxon>
        <taxon>Arachnida</taxon>
        <taxon>Araneae</taxon>
        <taxon>Araneomorphae</taxon>
        <taxon>Entelegynae</taxon>
        <taxon>Araneoidea</taxon>
        <taxon>Araneidae</taxon>
        <taxon>Caerostris</taxon>
    </lineage>
</organism>
<accession>A0AAV4WPE3</accession>
<dbReference type="AlphaFoldDB" id="A0AAV4WPE3"/>